<dbReference type="EMBL" id="MLFU01000181">
    <property type="protein sequence ID" value="KAK1474675.1"/>
    <property type="molecule type" value="Genomic_DNA"/>
</dbReference>
<evidence type="ECO:0000313" key="2">
    <source>
        <dbReference type="EMBL" id="KAK1474675.1"/>
    </source>
</evidence>
<dbReference type="PANTHER" id="PTHR35587:SF3">
    <property type="entry name" value="EXPRESSED PROTEIN"/>
    <property type="match status" value="1"/>
</dbReference>
<organism evidence="2 3">
    <name type="scientific">Colletotrichum tamarilloi</name>
    <dbReference type="NCBI Taxonomy" id="1209934"/>
    <lineage>
        <taxon>Eukaryota</taxon>
        <taxon>Fungi</taxon>
        <taxon>Dikarya</taxon>
        <taxon>Ascomycota</taxon>
        <taxon>Pezizomycotina</taxon>
        <taxon>Sordariomycetes</taxon>
        <taxon>Hypocreomycetidae</taxon>
        <taxon>Glomerellales</taxon>
        <taxon>Glomerellaceae</taxon>
        <taxon>Colletotrichum</taxon>
        <taxon>Colletotrichum acutatum species complex</taxon>
    </lineage>
</organism>
<evidence type="ECO:0000256" key="1">
    <source>
        <dbReference type="SAM" id="MobiDB-lite"/>
    </source>
</evidence>
<feature type="region of interest" description="Disordered" evidence="1">
    <location>
        <begin position="1"/>
        <end position="140"/>
    </location>
</feature>
<reference evidence="2 3" key="1">
    <citation type="submission" date="2016-10" db="EMBL/GenBank/DDBJ databases">
        <title>The genome sequence of Colletotrichum fioriniae PJ7.</title>
        <authorList>
            <person name="Baroncelli R."/>
        </authorList>
    </citation>
    <scope>NUCLEOTIDE SEQUENCE [LARGE SCALE GENOMIC DNA]</scope>
    <source>
        <strain evidence="2 3">Tom-12</strain>
    </source>
</reference>
<feature type="compositionally biased region" description="Low complexity" evidence="1">
    <location>
        <begin position="76"/>
        <end position="88"/>
    </location>
</feature>
<comment type="caution">
    <text evidence="2">The sequence shown here is derived from an EMBL/GenBank/DDBJ whole genome shotgun (WGS) entry which is preliminary data.</text>
</comment>
<name>A0ABQ9QKA2_9PEZI</name>
<accession>A0ABQ9QKA2</accession>
<keyword evidence="3" id="KW-1185">Reference proteome</keyword>
<protein>
    <submittedName>
        <fullName evidence="2">Uncharacterized protein</fullName>
    </submittedName>
</protein>
<feature type="compositionally biased region" description="Basic and acidic residues" evidence="1">
    <location>
        <begin position="60"/>
        <end position="72"/>
    </location>
</feature>
<gene>
    <name evidence="2" type="ORF">CTAM01_15846</name>
</gene>
<feature type="region of interest" description="Disordered" evidence="1">
    <location>
        <begin position="177"/>
        <end position="203"/>
    </location>
</feature>
<dbReference type="RefSeq" id="XP_060373586.1">
    <property type="nucleotide sequence ID" value="XM_060531840.1"/>
</dbReference>
<proteinExistence type="predicted"/>
<dbReference type="PANTHER" id="PTHR35587">
    <property type="entry name" value="EXPRESSED PROTEIN"/>
    <property type="match status" value="1"/>
</dbReference>
<sequence>MGQRPRQNAQTQIERYFNMATGAGENKSHPTPSYTKPDQMDQEGNRQPAQQQPPKAKPPHKTETEEKIENETPRLSTGASASMSESSSQQDGVQYVTRRSRSKRHDPAKQHGQVAQQQVGPQNQQNQQLQTKSSSGAPSVKLDMNLDVDIDLKAKVQGDITLSVLCEEEIDVVRIFNPSHVKKSENKSTDPASRIETPSRIRT</sequence>
<dbReference type="Proteomes" id="UP001227543">
    <property type="component" value="Unassembled WGS sequence"/>
</dbReference>
<dbReference type="GeneID" id="85416078"/>
<feature type="compositionally biased region" description="Low complexity" evidence="1">
    <location>
        <begin position="110"/>
        <end position="130"/>
    </location>
</feature>
<evidence type="ECO:0000313" key="3">
    <source>
        <dbReference type="Proteomes" id="UP001227543"/>
    </source>
</evidence>
<feature type="compositionally biased region" description="Polar residues" evidence="1">
    <location>
        <begin position="1"/>
        <end position="13"/>
    </location>
</feature>